<protein>
    <submittedName>
        <fullName evidence="1">Uncharacterized protein</fullName>
    </submittedName>
</protein>
<dbReference type="GO" id="GO:0003676">
    <property type="term" value="F:nucleic acid binding"/>
    <property type="evidence" value="ECO:0007669"/>
    <property type="project" value="InterPro"/>
</dbReference>
<evidence type="ECO:0000313" key="1">
    <source>
        <dbReference type="EMBL" id="QJA51721.1"/>
    </source>
</evidence>
<reference evidence="1" key="1">
    <citation type="submission" date="2020-03" db="EMBL/GenBank/DDBJ databases">
        <title>The deep terrestrial virosphere.</title>
        <authorList>
            <person name="Holmfeldt K."/>
            <person name="Nilsson E."/>
            <person name="Simone D."/>
            <person name="Lopez-Fernandez M."/>
            <person name="Wu X."/>
            <person name="de Brujin I."/>
            <person name="Lundin D."/>
            <person name="Andersson A."/>
            <person name="Bertilsson S."/>
            <person name="Dopson M."/>
        </authorList>
    </citation>
    <scope>NUCLEOTIDE SEQUENCE</scope>
    <source>
        <strain evidence="1">TM448A02269</strain>
    </source>
</reference>
<gene>
    <name evidence="1" type="ORF">TM448A02269_0002</name>
</gene>
<name>A0A6H1ZWC4_9ZZZZ</name>
<dbReference type="Gene3D" id="3.40.1350.10">
    <property type="match status" value="1"/>
</dbReference>
<organism evidence="1">
    <name type="scientific">viral metagenome</name>
    <dbReference type="NCBI Taxonomy" id="1070528"/>
    <lineage>
        <taxon>unclassified sequences</taxon>
        <taxon>metagenomes</taxon>
        <taxon>organismal metagenomes</taxon>
    </lineage>
</organism>
<dbReference type="AlphaFoldDB" id="A0A6H1ZWC4"/>
<accession>A0A6H1ZWC4</accession>
<proteinExistence type="predicted"/>
<sequence length="145" mass="16726">MPTILGTPYPRIWEGTPPHMSGEDLILWRKYRTETIKNAIRLYFDVGLGGQTEVPPDTSPEMAVMWLRNTQKRIDVVVEEENKWVIIELRARAQSSAIGRILLYLDLWKLDPPDNKPIELRIVTDTEDRDVKTLAEKLGINFVVV</sequence>
<dbReference type="InterPro" id="IPR011856">
    <property type="entry name" value="tRNA_endonuc-like_dom_sf"/>
</dbReference>
<dbReference type="EMBL" id="MT144285">
    <property type="protein sequence ID" value="QJA51721.1"/>
    <property type="molecule type" value="Genomic_DNA"/>
</dbReference>